<name>A0A1G2B3D5_9BACT</name>
<dbReference type="InterPro" id="IPR003500">
    <property type="entry name" value="RpiB_LacA_LacB"/>
</dbReference>
<evidence type="ECO:0008006" key="4">
    <source>
        <dbReference type="Google" id="ProtNLM"/>
    </source>
</evidence>
<dbReference type="NCBIfam" id="NF004051">
    <property type="entry name" value="PRK05571.1"/>
    <property type="match status" value="1"/>
</dbReference>
<dbReference type="SUPFAM" id="SSF89623">
    <property type="entry name" value="Ribose/Galactose isomerase RpiB/AlsB"/>
    <property type="match status" value="1"/>
</dbReference>
<dbReference type="AlphaFoldDB" id="A0A1G2B3D5"/>
<sequence length="149" mass="17192">MIYIGSDHRGFHDKRLIVAYLKRLRYPVVDVGSHTLDPDDDYPQVAREVVRMVQKLPQRHVGILLCGSGIGASVAANKFRGIRAGLVTSEKMARAARNDDNTNILIMPADYLHFSEEKRIIKTWLKTPFSKLTRHKRRIQQINDIEKQW</sequence>
<comment type="caution">
    <text evidence="2">The sequence shown here is derived from an EMBL/GenBank/DDBJ whole genome shotgun (WGS) entry which is preliminary data.</text>
</comment>
<dbReference type="InterPro" id="IPR036569">
    <property type="entry name" value="RpiB_LacA_LacB_sf"/>
</dbReference>
<protein>
    <recommendedName>
        <fullName evidence="4">Ribose-5-phosphate isomerase</fullName>
    </recommendedName>
</protein>
<dbReference type="GO" id="GO:0004751">
    <property type="term" value="F:ribose-5-phosphate isomerase activity"/>
    <property type="evidence" value="ECO:0007669"/>
    <property type="project" value="TreeGrafter"/>
</dbReference>
<gene>
    <name evidence="2" type="ORF">A3F54_05000</name>
</gene>
<evidence type="ECO:0000256" key="1">
    <source>
        <dbReference type="ARBA" id="ARBA00008754"/>
    </source>
</evidence>
<comment type="similarity">
    <text evidence="1">Belongs to the LacAB/RpiB family.</text>
</comment>
<dbReference type="Pfam" id="PF02502">
    <property type="entry name" value="LacAB_rpiB"/>
    <property type="match status" value="1"/>
</dbReference>
<evidence type="ECO:0000313" key="3">
    <source>
        <dbReference type="Proteomes" id="UP000176952"/>
    </source>
</evidence>
<accession>A0A1G2B3D5</accession>
<dbReference type="PANTHER" id="PTHR30345">
    <property type="entry name" value="RIBOSE-5-PHOSPHATE ISOMERASE B"/>
    <property type="match status" value="1"/>
</dbReference>
<dbReference type="Proteomes" id="UP000176952">
    <property type="component" value="Unassembled WGS sequence"/>
</dbReference>
<dbReference type="PIRSF" id="PIRSF005384">
    <property type="entry name" value="RpiB_LacA_B"/>
    <property type="match status" value="1"/>
</dbReference>
<dbReference type="Gene3D" id="3.40.1400.10">
    <property type="entry name" value="Sugar-phosphate isomerase, RpiB/LacA/LacB"/>
    <property type="match status" value="1"/>
</dbReference>
<organism evidence="2 3">
    <name type="scientific">Candidatus Kerfeldbacteria bacterium RIFCSPHIGHO2_12_FULL_48_17</name>
    <dbReference type="NCBI Taxonomy" id="1798542"/>
    <lineage>
        <taxon>Bacteria</taxon>
        <taxon>Candidatus Kerfeldiibacteriota</taxon>
    </lineage>
</organism>
<reference evidence="2 3" key="1">
    <citation type="journal article" date="2016" name="Nat. Commun.">
        <title>Thousands of microbial genomes shed light on interconnected biogeochemical processes in an aquifer system.</title>
        <authorList>
            <person name="Anantharaman K."/>
            <person name="Brown C.T."/>
            <person name="Hug L.A."/>
            <person name="Sharon I."/>
            <person name="Castelle C.J."/>
            <person name="Probst A.J."/>
            <person name="Thomas B.C."/>
            <person name="Singh A."/>
            <person name="Wilkins M.J."/>
            <person name="Karaoz U."/>
            <person name="Brodie E.L."/>
            <person name="Williams K.H."/>
            <person name="Hubbard S.S."/>
            <person name="Banfield J.F."/>
        </authorList>
    </citation>
    <scope>NUCLEOTIDE SEQUENCE [LARGE SCALE GENOMIC DNA]</scope>
</reference>
<dbReference type="GO" id="GO:0019316">
    <property type="term" value="P:D-allose catabolic process"/>
    <property type="evidence" value="ECO:0007669"/>
    <property type="project" value="TreeGrafter"/>
</dbReference>
<dbReference type="EMBL" id="MHKD01000019">
    <property type="protein sequence ID" value="OGY83713.1"/>
    <property type="molecule type" value="Genomic_DNA"/>
</dbReference>
<dbReference type="PANTHER" id="PTHR30345:SF0">
    <property type="entry name" value="DNA DAMAGE-REPAIR_TOLERATION PROTEIN DRT102"/>
    <property type="match status" value="1"/>
</dbReference>
<dbReference type="STRING" id="1798542.A3F54_05000"/>
<dbReference type="GO" id="GO:0009052">
    <property type="term" value="P:pentose-phosphate shunt, non-oxidative branch"/>
    <property type="evidence" value="ECO:0007669"/>
    <property type="project" value="TreeGrafter"/>
</dbReference>
<evidence type="ECO:0000313" key="2">
    <source>
        <dbReference type="EMBL" id="OGY83713.1"/>
    </source>
</evidence>
<dbReference type="NCBIfam" id="TIGR00689">
    <property type="entry name" value="rpiB_lacA_lacB"/>
    <property type="match status" value="1"/>
</dbReference>
<proteinExistence type="inferred from homology"/>